<gene>
    <name evidence="2" type="ORF">PVAP13_7NG291224</name>
</gene>
<keyword evidence="3" id="KW-1185">Reference proteome</keyword>
<proteinExistence type="predicted"/>
<sequence length="125" mass="13250">MLCRAACPSFYFSSAPRLSPRVPPPLSRARAGPHSSVLPAAEPRAPPPPALRGGTGGHLRGHGGARHGLHCPAGDPVRGPFSWGTSRPASRGTSRSASRMPSRWPALRRRCGRRRYLSSASSPRG</sequence>
<name>A0A8T0Q4R7_PANVG</name>
<evidence type="ECO:0000313" key="2">
    <source>
        <dbReference type="EMBL" id="KAG2568098.1"/>
    </source>
</evidence>
<dbReference type="EMBL" id="CM029050">
    <property type="protein sequence ID" value="KAG2568098.1"/>
    <property type="molecule type" value="Genomic_DNA"/>
</dbReference>
<protein>
    <submittedName>
        <fullName evidence="2">Uncharacterized protein</fullName>
    </submittedName>
</protein>
<feature type="compositionally biased region" description="Basic residues" evidence="1">
    <location>
        <begin position="106"/>
        <end position="116"/>
    </location>
</feature>
<evidence type="ECO:0000313" key="3">
    <source>
        <dbReference type="Proteomes" id="UP000823388"/>
    </source>
</evidence>
<feature type="compositionally biased region" description="Polar residues" evidence="1">
    <location>
        <begin position="83"/>
        <end position="99"/>
    </location>
</feature>
<dbReference type="Proteomes" id="UP000823388">
    <property type="component" value="Chromosome 7N"/>
</dbReference>
<reference evidence="2" key="1">
    <citation type="submission" date="2020-05" db="EMBL/GenBank/DDBJ databases">
        <title>WGS assembly of Panicum virgatum.</title>
        <authorList>
            <person name="Lovell J.T."/>
            <person name="Jenkins J."/>
            <person name="Shu S."/>
            <person name="Juenger T.E."/>
            <person name="Schmutz J."/>
        </authorList>
    </citation>
    <scope>NUCLEOTIDE SEQUENCE</scope>
    <source>
        <strain evidence="2">AP13</strain>
    </source>
</reference>
<accession>A0A8T0Q4R7</accession>
<evidence type="ECO:0000256" key="1">
    <source>
        <dbReference type="SAM" id="MobiDB-lite"/>
    </source>
</evidence>
<organism evidence="2 3">
    <name type="scientific">Panicum virgatum</name>
    <name type="common">Blackwell switchgrass</name>
    <dbReference type="NCBI Taxonomy" id="38727"/>
    <lineage>
        <taxon>Eukaryota</taxon>
        <taxon>Viridiplantae</taxon>
        <taxon>Streptophyta</taxon>
        <taxon>Embryophyta</taxon>
        <taxon>Tracheophyta</taxon>
        <taxon>Spermatophyta</taxon>
        <taxon>Magnoliopsida</taxon>
        <taxon>Liliopsida</taxon>
        <taxon>Poales</taxon>
        <taxon>Poaceae</taxon>
        <taxon>PACMAD clade</taxon>
        <taxon>Panicoideae</taxon>
        <taxon>Panicodae</taxon>
        <taxon>Paniceae</taxon>
        <taxon>Panicinae</taxon>
        <taxon>Panicum</taxon>
        <taxon>Panicum sect. Hiantes</taxon>
    </lineage>
</organism>
<dbReference type="AlphaFoldDB" id="A0A8T0Q4R7"/>
<feature type="compositionally biased region" description="Basic residues" evidence="1">
    <location>
        <begin position="59"/>
        <end position="69"/>
    </location>
</feature>
<comment type="caution">
    <text evidence="2">The sequence shown here is derived from an EMBL/GenBank/DDBJ whole genome shotgun (WGS) entry which is preliminary data.</text>
</comment>
<feature type="region of interest" description="Disordered" evidence="1">
    <location>
        <begin position="16"/>
        <end position="125"/>
    </location>
</feature>